<protein>
    <submittedName>
        <fullName evidence="19">Polysaccharide biosynthesis/export family protein</fullName>
    </submittedName>
</protein>
<evidence type="ECO:0000256" key="4">
    <source>
        <dbReference type="ARBA" id="ARBA00022452"/>
    </source>
</evidence>
<keyword evidence="8" id="KW-0625">Polysaccharide transport</keyword>
<evidence type="ECO:0000256" key="14">
    <source>
        <dbReference type="ARBA" id="ARBA00023288"/>
    </source>
</evidence>
<feature type="domain" description="Polysaccharide export protein N-terminal" evidence="16">
    <location>
        <begin position="88"/>
        <end position="173"/>
    </location>
</feature>
<reference evidence="19 20" key="1">
    <citation type="submission" date="2024-05" db="EMBL/GenBank/DDBJ databases">
        <authorList>
            <person name="Kim H.-Y."/>
            <person name="Kim E."/>
            <person name="Cai Y."/>
            <person name="Yang S.-M."/>
            <person name="Lee W."/>
        </authorList>
    </citation>
    <scope>NUCLEOTIDE SEQUENCE [LARGE SCALE GENOMIC DNA]</scope>
    <source>
        <strain evidence="19 20">FBL11</strain>
    </source>
</reference>
<dbReference type="PANTHER" id="PTHR33619">
    <property type="entry name" value="POLYSACCHARIDE EXPORT PROTEIN GFCE-RELATED"/>
    <property type="match status" value="1"/>
</dbReference>
<keyword evidence="3" id="KW-0813">Transport</keyword>
<dbReference type="InterPro" id="IPR040716">
    <property type="entry name" value="Wza_C"/>
</dbReference>
<keyword evidence="7 15" id="KW-0732">Signal</keyword>
<keyword evidence="6" id="KW-0812">Transmembrane</keyword>
<sequence>MVNKHFIPTQNSSKKLLNALCLSTVVFLTGCATTINAGLQSGDLPPNGTFVAENGIRFNVQPLNLATLPPKQVAVRNDDVTRLIQSSNPMNYRIADGDILSIELVGYPDISSSSSAGSSNPYASGFPVDQQGFIQFPMIGRIKASGLSVPQFTNILSARLQKYLKYADPQVKVINYRGNKFFIDGAVRQPGEFNIEDAPVTLYGAISMAGGATETGDSNNIILNRNGKSYELGLQSLREMGSSANQIYLQDGDSIHVNSQSRNRVLVLGEFGQIEPIPILEQGLSLSSVLGESRGLNASTADAAKIYIVRDNKQAQYTNIYYVDMQTITSFALANRFEMQPNDIVYVDPTGLTRWNRVISALLPSTSAASLISDF</sequence>
<evidence type="ECO:0000256" key="5">
    <source>
        <dbReference type="ARBA" id="ARBA00022597"/>
    </source>
</evidence>
<comment type="similarity">
    <text evidence="2">Belongs to the BexD/CtrA/VexA family.</text>
</comment>
<evidence type="ECO:0000259" key="18">
    <source>
        <dbReference type="Pfam" id="PF22461"/>
    </source>
</evidence>
<dbReference type="Gene3D" id="3.10.560.10">
    <property type="entry name" value="Outer membrane lipoprotein wza domain like"/>
    <property type="match status" value="2"/>
</dbReference>
<comment type="subcellular location">
    <subcellularLocation>
        <location evidence="1">Cell outer membrane</location>
        <topology evidence="1">Multi-pass membrane protein</topology>
    </subcellularLocation>
</comment>
<keyword evidence="12" id="KW-0564">Palmitate</keyword>
<dbReference type="Pfam" id="PF02563">
    <property type="entry name" value="Poly_export"/>
    <property type="match status" value="1"/>
</dbReference>
<keyword evidence="9" id="KW-0406">Ion transport</keyword>
<evidence type="ECO:0000259" key="16">
    <source>
        <dbReference type="Pfam" id="PF02563"/>
    </source>
</evidence>
<dbReference type="Proteomes" id="UP001461960">
    <property type="component" value="Unassembled WGS sequence"/>
</dbReference>
<evidence type="ECO:0000256" key="12">
    <source>
        <dbReference type="ARBA" id="ARBA00023139"/>
    </source>
</evidence>
<evidence type="ECO:0000259" key="17">
    <source>
        <dbReference type="Pfam" id="PF18412"/>
    </source>
</evidence>
<feature type="signal peptide" evidence="15">
    <location>
        <begin position="1"/>
        <end position="37"/>
    </location>
</feature>
<proteinExistence type="inferred from homology"/>
<feature type="domain" description="SLBB" evidence="18">
    <location>
        <begin position="180"/>
        <end position="257"/>
    </location>
</feature>
<dbReference type="InterPro" id="IPR003715">
    <property type="entry name" value="Poly_export_N"/>
</dbReference>
<evidence type="ECO:0000256" key="10">
    <source>
        <dbReference type="ARBA" id="ARBA00023114"/>
    </source>
</evidence>
<evidence type="ECO:0000256" key="13">
    <source>
        <dbReference type="ARBA" id="ARBA00023237"/>
    </source>
</evidence>
<evidence type="ECO:0000256" key="9">
    <source>
        <dbReference type="ARBA" id="ARBA00023065"/>
    </source>
</evidence>
<dbReference type="Pfam" id="PF18412">
    <property type="entry name" value="Wza_C"/>
    <property type="match status" value="1"/>
</dbReference>
<keyword evidence="11" id="KW-0472">Membrane</keyword>
<evidence type="ECO:0000256" key="15">
    <source>
        <dbReference type="SAM" id="SignalP"/>
    </source>
</evidence>
<keyword evidence="4" id="KW-1134">Transmembrane beta strand</keyword>
<keyword evidence="5" id="KW-0762">Sugar transport</keyword>
<comment type="caution">
    <text evidence="19">The sequence shown here is derived from an EMBL/GenBank/DDBJ whole genome shotgun (WGS) entry which is preliminary data.</text>
</comment>
<dbReference type="InterPro" id="IPR054765">
    <property type="entry name" value="SLBB_dom"/>
</dbReference>
<evidence type="ECO:0000313" key="20">
    <source>
        <dbReference type="Proteomes" id="UP001461960"/>
    </source>
</evidence>
<dbReference type="EMBL" id="JBDGHN010000002">
    <property type="protein sequence ID" value="MEN2751571.1"/>
    <property type="molecule type" value="Genomic_DNA"/>
</dbReference>
<dbReference type="Pfam" id="PF22461">
    <property type="entry name" value="SLBB_2"/>
    <property type="match status" value="2"/>
</dbReference>
<evidence type="ECO:0000256" key="6">
    <source>
        <dbReference type="ARBA" id="ARBA00022692"/>
    </source>
</evidence>
<evidence type="ECO:0000256" key="2">
    <source>
        <dbReference type="ARBA" id="ARBA00009450"/>
    </source>
</evidence>
<dbReference type="PANTHER" id="PTHR33619:SF3">
    <property type="entry name" value="POLYSACCHARIDE EXPORT PROTEIN GFCE-RELATED"/>
    <property type="match status" value="1"/>
</dbReference>
<evidence type="ECO:0000256" key="1">
    <source>
        <dbReference type="ARBA" id="ARBA00004571"/>
    </source>
</evidence>
<evidence type="ECO:0000256" key="3">
    <source>
        <dbReference type="ARBA" id="ARBA00022448"/>
    </source>
</evidence>
<evidence type="ECO:0000313" key="19">
    <source>
        <dbReference type="EMBL" id="MEN2751571.1"/>
    </source>
</evidence>
<dbReference type="RefSeq" id="WP_299219148.1">
    <property type="nucleotide sequence ID" value="NZ_JBDGHN010000002.1"/>
</dbReference>
<keyword evidence="13" id="KW-0998">Cell outer membrane</keyword>
<gene>
    <name evidence="19" type="ORF">AAIR29_07985</name>
</gene>
<dbReference type="PROSITE" id="PS51257">
    <property type="entry name" value="PROKAR_LIPOPROTEIN"/>
    <property type="match status" value="1"/>
</dbReference>
<keyword evidence="20" id="KW-1185">Reference proteome</keyword>
<keyword evidence="14" id="KW-0449">Lipoprotein</keyword>
<organism evidence="19 20">
    <name type="scientific">Psychrobacter saeujeotis</name>
    <dbReference type="NCBI Taxonomy" id="3143436"/>
    <lineage>
        <taxon>Bacteria</taxon>
        <taxon>Pseudomonadati</taxon>
        <taxon>Pseudomonadota</taxon>
        <taxon>Gammaproteobacteria</taxon>
        <taxon>Moraxellales</taxon>
        <taxon>Moraxellaceae</taxon>
        <taxon>Psychrobacter</taxon>
    </lineage>
</organism>
<evidence type="ECO:0000256" key="8">
    <source>
        <dbReference type="ARBA" id="ARBA00023047"/>
    </source>
</evidence>
<evidence type="ECO:0000256" key="11">
    <source>
        <dbReference type="ARBA" id="ARBA00023136"/>
    </source>
</evidence>
<feature type="domain" description="Outer-membrane lipoprotein Wza C-terminal" evidence="17">
    <location>
        <begin position="351"/>
        <end position="367"/>
    </location>
</feature>
<dbReference type="Gene3D" id="3.30.1950.10">
    <property type="entry name" value="wza like domain"/>
    <property type="match status" value="1"/>
</dbReference>
<feature type="chain" id="PRO_5046435176" evidence="15">
    <location>
        <begin position="38"/>
        <end position="375"/>
    </location>
</feature>
<dbReference type="InterPro" id="IPR049712">
    <property type="entry name" value="Poly_export"/>
</dbReference>
<keyword evidence="10" id="KW-0626">Porin</keyword>
<name>A0ABU9X852_9GAMM</name>
<accession>A0ABU9X852</accession>
<feature type="domain" description="SLBB" evidence="18">
    <location>
        <begin position="264"/>
        <end position="347"/>
    </location>
</feature>
<evidence type="ECO:0000256" key="7">
    <source>
        <dbReference type="ARBA" id="ARBA00022729"/>
    </source>
</evidence>